<sequence>MSKKLLDFINSIYGLCINGTASLLSDGKTQNSQALDRVFKNSPNSPPATCDADLDRPMADGATHDIPENMMRNDFVGSYRVPFVTIYDTDFI</sequence>
<reference evidence="2 3" key="1">
    <citation type="submission" date="2018-11" db="EMBL/GenBank/DDBJ databases">
        <authorList>
            <consortium name="Pathogen Informatics"/>
        </authorList>
    </citation>
    <scope>NUCLEOTIDE SEQUENCE [LARGE SCALE GENOMIC DNA]</scope>
</reference>
<evidence type="ECO:0000313" key="2">
    <source>
        <dbReference type="EMBL" id="VDN09820.1"/>
    </source>
</evidence>
<dbReference type="EMBL" id="UYRU01047855">
    <property type="protein sequence ID" value="VDN09820.1"/>
    <property type="molecule type" value="Genomic_DNA"/>
</dbReference>
<keyword evidence="3" id="KW-1185">Reference proteome</keyword>
<evidence type="ECO:0000256" key="1">
    <source>
        <dbReference type="SAM" id="MobiDB-lite"/>
    </source>
</evidence>
<dbReference type="AlphaFoldDB" id="A0A3P7L8M9"/>
<protein>
    <submittedName>
        <fullName evidence="2">Uncharacterized protein</fullName>
    </submittedName>
</protein>
<evidence type="ECO:0000313" key="3">
    <source>
        <dbReference type="Proteomes" id="UP000281553"/>
    </source>
</evidence>
<name>A0A3P7L8M9_DIBLA</name>
<feature type="region of interest" description="Disordered" evidence="1">
    <location>
        <begin position="38"/>
        <end position="65"/>
    </location>
</feature>
<dbReference type="Proteomes" id="UP000281553">
    <property type="component" value="Unassembled WGS sequence"/>
</dbReference>
<gene>
    <name evidence="2" type="ORF">DILT_LOCUS5651</name>
</gene>
<proteinExistence type="predicted"/>
<organism evidence="2 3">
    <name type="scientific">Dibothriocephalus latus</name>
    <name type="common">Fish tapeworm</name>
    <name type="synonym">Diphyllobothrium latum</name>
    <dbReference type="NCBI Taxonomy" id="60516"/>
    <lineage>
        <taxon>Eukaryota</taxon>
        <taxon>Metazoa</taxon>
        <taxon>Spiralia</taxon>
        <taxon>Lophotrochozoa</taxon>
        <taxon>Platyhelminthes</taxon>
        <taxon>Cestoda</taxon>
        <taxon>Eucestoda</taxon>
        <taxon>Diphyllobothriidea</taxon>
        <taxon>Diphyllobothriidae</taxon>
        <taxon>Dibothriocephalus</taxon>
    </lineage>
</organism>
<feature type="compositionally biased region" description="Basic and acidic residues" evidence="1">
    <location>
        <begin position="53"/>
        <end position="65"/>
    </location>
</feature>
<accession>A0A3P7L8M9</accession>